<reference evidence="2" key="1">
    <citation type="submission" date="2023-03" db="EMBL/GenBank/DDBJ databases">
        <title>Andean soil-derived lignocellulolytic bacterial consortium as a source of novel taxa and putative plastic-active enzymes.</title>
        <authorList>
            <person name="Diaz-Garcia L."/>
            <person name="Chuvochina M."/>
            <person name="Feuerriegel G."/>
            <person name="Bunk B."/>
            <person name="Sproer C."/>
            <person name="Streit W.R."/>
            <person name="Rodriguez L.M."/>
            <person name="Overmann J."/>
            <person name="Jimenez D.J."/>
        </authorList>
    </citation>
    <scope>NUCLEOTIDE SEQUENCE</scope>
    <source>
        <strain evidence="2">MAG 833</strain>
    </source>
</reference>
<proteinExistence type="predicted"/>
<feature type="region of interest" description="Disordered" evidence="1">
    <location>
        <begin position="363"/>
        <end position="382"/>
    </location>
</feature>
<dbReference type="EMBL" id="CP119326">
    <property type="protein sequence ID" value="WEK41380.1"/>
    <property type="molecule type" value="Genomic_DNA"/>
</dbReference>
<name>A0AAJ5X2T2_9CAUL</name>
<evidence type="ECO:0000313" key="2">
    <source>
        <dbReference type="EMBL" id="WEK41380.1"/>
    </source>
</evidence>
<dbReference type="AlphaFoldDB" id="A0AAJ5X2T2"/>
<feature type="compositionally biased region" description="Low complexity" evidence="1">
    <location>
        <begin position="370"/>
        <end position="382"/>
    </location>
</feature>
<evidence type="ECO:0000256" key="1">
    <source>
        <dbReference type="SAM" id="MobiDB-lite"/>
    </source>
</evidence>
<sequence>MAVRPIVRSDHEALNRLHREVGWPERSPAGWRWLEGNPAREALGAPAGWVIADAHDQPAAMLGNFVQRFHHGSRTLYGATGFSIIVPPSRKGASRPLIRAFLNQPGLFARYTFNANARSAPLYGLFSLKPWPEQTHDLKLSWTTDRLACAQGRVLRTLLGRISAETATRLGERLMNARVFGRRDLDLPAGVTVLRDLSDASAYGDFWTRLAREDRLLADRSPATLRWRLSDPDLTLPPVMLTCVRGGAVVGLAMGQLTKTSLIEPPCLDIVDLIALDTDQDALPLLTRALIANARNLGAAKVRLPMTTPRLLAALGDLSQTARREGGWGHCHAIVDDPALATAWAPTPFDGDYGICARNPPAPSVRRRSTALAASRGRAAKA</sequence>
<gene>
    <name evidence="2" type="ORF">P0Y50_07170</name>
</gene>
<evidence type="ECO:0000313" key="3">
    <source>
        <dbReference type="Proteomes" id="UP001213664"/>
    </source>
</evidence>
<organism evidence="2 3">
    <name type="scientific">Candidatus Brevundimonas colombiensis</name>
    <dbReference type="NCBI Taxonomy" id="3121376"/>
    <lineage>
        <taxon>Bacteria</taxon>
        <taxon>Pseudomonadati</taxon>
        <taxon>Pseudomonadota</taxon>
        <taxon>Alphaproteobacteria</taxon>
        <taxon>Caulobacterales</taxon>
        <taxon>Caulobacteraceae</taxon>
        <taxon>Brevundimonas</taxon>
    </lineage>
</organism>
<protein>
    <submittedName>
        <fullName evidence="2">N-acetyltransferase</fullName>
    </submittedName>
</protein>
<dbReference type="Proteomes" id="UP001213664">
    <property type="component" value="Chromosome"/>
</dbReference>
<accession>A0AAJ5X2T2</accession>